<gene>
    <name evidence="3" type="ORF">KI387_019834</name>
</gene>
<name>A0AA38LDT5_TAXCH</name>
<feature type="compositionally biased region" description="Polar residues" evidence="1">
    <location>
        <begin position="366"/>
        <end position="375"/>
    </location>
</feature>
<dbReference type="PANTHER" id="PTHR12210">
    <property type="entry name" value="DULLARD PROTEIN PHOSPHATASE"/>
    <property type="match status" value="1"/>
</dbReference>
<dbReference type="SMART" id="SM00577">
    <property type="entry name" value="CPDc"/>
    <property type="match status" value="1"/>
</dbReference>
<dbReference type="Pfam" id="PF03031">
    <property type="entry name" value="NIF"/>
    <property type="match status" value="1"/>
</dbReference>
<feature type="domain" description="FCP1 homology" evidence="2">
    <location>
        <begin position="3"/>
        <end position="184"/>
    </location>
</feature>
<dbReference type="SUPFAM" id="SSF56784">
    <property type="entry name" value="HAD-like"/>
    <property type="match status" value="1"/>
</dbReference>
<dbReference type="InterPro" id="IPR004274">
    <property type="entry name" value="FCP1_dom"/>
</dbReference>
<comment type="caution">
    <text evidence="3">The sequence shown here is derived from an EMBL/GenBank/DDBJ whole genome shotgun (WGS) entry which is preliminary data.</text>
</comment>
<evidence type="ECO:0000313" key="3">
    <source>
        <dbReference type="EMBL" id="KAH9318065.1"/>
    </source>
</evidence>
<reference evidence="3 4" key="1">
    <citation type="journal article" date="2021" name="Nat. Plants">
        <title>The Taxus genome provides insights into paclitaxel biosynthesis.</title>
        <authorList>
            <person name="Xiong X."/>
            <person name="Gou J."/>
            <person name="Liao Q."/>
            <person name="Li Y."/>
            <person name="Zhou Q."/>
            <person name="Bi G."/>
            <person name="Li C."/>
            <person name="Du R."/>
            <person name="Wang X."/>
            <person name="Sun T."/>
            <person name="Guo L."/>
            <person name="Liang H."/>
            <person name="Lu P."/>
            <person name="Wu Y."/>
            <person name="Zhang Z."/>
            <person name="Ro D.K."/>
            <person name="Shang Y."/>
            <person name="Huang S."/>
            <person name="Yan J."/>
        </authorList>
    </citation>
    <scope>NUCLEOTIDE SEQUENCE [LARGE SCALE GENOMIC DNA]</scope>
    <source>
        <strain evidence="3">Ta-2019</strain>
    </source>
</reference>
<proteinExistence type="predicted"/>
<evidence type="ECO:0000256" key="1">
    <source>
        <dbReference type="SAM" id="MobiDB-lite"/>
    </source>
</evidence>
<feature type="non-terminal residue" evidence="3">
    <location>
        <position position="1"/>
    </location>
</feature>
<dbReference type="InterPro" id="IPR036412">
    <property type="entry name" value="HAD-like_sf"/>
</dbReference>
<feature type="compositionally biased region" description="Basic and acidic residues" evidence="1">
    <location>
        <begin position="376"/>
        <end position="401"/>
    </location>
</feature>
<feature type="region of interest" description="Disordered" evidence="1">
    <location>
        <begin position="600"/>
        <end position="619"/>
    </location>
</feature>
<dbReference type="InterPro" id="IPR050365">
    <property type="entry name" value="TIM50"/>
</dbReference>
<feature type="compositionally biased region" description="Basic and acidic residues" evidence="1">
    <location>
        <begin position="445"/>
        <end position="468"/>
    </location>
</feature>
<evidence type="ECO:0000259" key="2">
    <source>
        <dbReference type="PROSITE" id="PS50969"/>
    </source>
</evidence>
<accession>A0AA38LDT5</accession>
<feature type="region of interest" description="Disordered" evidence="1">
    <location>
        <begin position="361"/>
        <end position="498"/>
    </location>
</feature>
<dbReference type="AlphaFoldDB" id="A0AA38LDT5"/>
<organism evidence="3 4">
    <name type="scientific">Taxus chinensis</name>
    <name type="common">Chinese yew</name>
    <name type="synonym">Taxus wallichiana var. chinensis</name>
    <dbReference type="NCBI Taxonomy" id="29808"/>
    <lineage>
        <taxon>Eukaryota</taxon>
        <taxon>Viridiplantae</taxon>
        <taxon>Streptophyta</taxon>
        <taxon>Embryophyta</taxon>
        <taxon>Tracheophyta</taxon>
        <taxon>Spermatophyta</taxon>
        <taxon>Pinopsida</taxon>
        <taxon>Pinidae</taxon>
        <taxon>Conifers II</taxon>
        <taxon>Cupressales</taxon>
        <taxon>Taxaceae</taxon>
        <taxon>Taxus</taxon>
    </lineage>
</organism>
<evidence type="ECO:0000313" key="4">
    <source>
        <dbReference type="Proteomes" id="UP000824469"/>
    </source>
</evidence>
<sequence length="619" mass="70258">MVLPAKKKLLVLDVNGFLLDTYFNSEKRPDRPPDGKVNSHFVYRRPYCNEFIEFCFEKFEVGIWSSAQRHNVDKFVDFIFGDLKSKLLFSWYQTDCTDTGLKTPENRWKPVFLKELSNIWNKMKPDLPWEKGDYGPFNTLLIDDSPYKALRNPPHTAVFPYPYKVSSDVDDILGGALRKYLEGLAIALNVQHYVKHHPFGQPPFSEESPNWYFYHQLLLPMEDQNTIWTPSCQEYELQSTTLEDTEMGSLSGNGQSAKAGPRVTKQKRKHRHIATSTNQYSVPGVEKEESCEVEVAMPNVEKIISLEDREVGLQSVKGEHLESYSPIGKRKKKQRVHLATSSSQFSVPCVEKEENGVVEAPRGNMKKSNGVTRASLSEEHESPNLCRGDKDADLQSDHRECPALGLRLTQKKKKHKFHQDTSLSSESAPDMGFKDDGLARSVNPQDHESPSLFRGDRKADLPSDHREPPALGLTQKKKKRKFHQGTGISGETAPDMGFKDDGLARSMNPWDHESPNLFKGDKGVDLLSDHREPSVLGLTQKKKKHKFHEESNIFRVFAPDMGFEGDGLAEAVETCTTRGETPVASFSQKHEAHKMLCEEREVDAQTDKDHCHDNTSRKS</sequence>
<protein>
    <recommendedName>
        <fullName evidence="2">FCP1 homology domain-containing protein</fullName>
    </recommendedName>
</protein>
<feature type="region of interest" description="Disordered" evidence="1">
    <location>
        <begin position="246"/>
        <end position="273"/>
    </location>
</feature>
<dbReference type="PROSITE" id="PS50969">
    <property type="entry name" value="FCP1"/>
    <property type="match status" value="1"/>
</dbReference>
<dbReference type="EMBL" id="JAHRHJ020000004">
    <property type="protein sequence ID" value="KAH9318065.1"/>
    <property type="molecule type" value="Genomic_DNA"/>
</dbReference>
<dbReference type="Gene3D" id="3.40.50.1000">
    <property type="entry name" value="HAD superfamily/HAD-like"/>
    <property type="match status" value="1"/>
</dbReference>
<dbReference type="Proteomes" id="UP000824469">
    <property type="component" value="Unassembled WGS sequence"/>
</dbReference>
<feature type="compositionally biased region" description="Polar residues" evidence="1">
    <location>
        <begin position="246"/>
        <end position="256"/>
    </location>
</feature>
<keyword evidence="4" id="KW-1185">Reference proteome</keyword>
<dbReference type="InterPro" id="IPR023214">
    <property type="entry name" value="HAD_sf"/>
</dbReference>
<feature type="compositionally biased region" description="Basic residues" evidence="1">
    <location>
        <begin position="264"/>
        <end position="273"/>
    </location>
</feature>